<dbReference type="GO" id="GO:0043908">
    <property type="term" value="F:Ser(Gly)-tRNA(Ala) hydrolase activity"/>
    <property type="evidence" value="ECO:0007669"/>
    <property type="project" value="UniProtKB-UniRule"/>
</dbReference>
<dbReference type="GO" id="GO:0000049">
    <property type="term" value="F:tRNA binding"/>
    <property type="evidence" value="ECO:0007669"/>
    <property type="project" value="UniProtKB-UniRule"/>
</dbReference>
<evidence type="ECO:0000313" key="4">
    <source>
        <dbReference type="Proteomes" id="UP000184334"/>
    </source>
</evidence>
<evidence type="ECO:0000256" key="2">
    <source>
        <dbReference type="HAMAP-Rule" id="MF_00518"/>
    </source>
</evidence>
<accession>A0A1M4YNA7</accession>
<dbReference type="CDD" id="cd00563">
    <property type="entry name" value="Dtyr_deacylase"/>
    <property type="match status" value="1"/>
</dbReference>
<dbReference type="STRING" id="1122195.SAMN02745164_01725"/>
<comment type="function">
    <text evidence="2">An aminoacyl-tRNA editing enzyme that deacylates mischarged D-aminoacyl-tRNAs. Also deacylates mischarged glycyl-tRNA(Ala), protecting cells against glycine mischarging by AlaRS. Acts via tRNA-based rather than protein-based catalysis; rejects L-amino acids rather than detecting D-amino acids in the active site. By recycling D-aminoacyl-tRNA to D-amino acids and free tRNA molecules, this enzyme counteracts the toxicity associated with the formation of D-aminoacyl-tRNA entities in vivo and helps enforce protein L-homochirality.</text>
</comment>
<keyword evidence="4" id="KW-1185">Reference proteome</keyword>
<comment type="catalytic activity">
    <reaction evidence="2">
        <text>a D-aminoacyl-tRNA + H2O = a tRNA + a D-alpha-amino acid + H(+)</text>
        <dbReference type="Rhea" id="RHEA:13953"/>
        <dbReference type="Rhea" id="RHEA-COMP:10123"/>
        <dbReference type="Rhea" id="RHEA-COMP:10124"/>
        <dbReference type="ChEBI" id="CHEBI:15377"/>
        <dbReference type="ChEBI" id="CHEBI:15378"/>
        <dbReference type="ChEBI" id="CHEBI:59871"/>
        <dbReference type="ChEBI" id="CHEBI:78442"/>
        <dbReference type="ChEBI" id="CHEBI:79333"/>
        <dbReference type="EC" id="3.1.1.96"/>
    </reaction>
</comment>
<dbReference type="EMBL" id="FQUI01000032">
    <property type="protein sequence ID" value="SHF07295.1"/>
    <property type="molecule type" value="Genomic_DNA"/>
</dbReference>
<dbReference type="GO" id="GO:0051500">
    <property type="term" value="F:D-tyrosyl-tRNA(Tyr) deacylase activity"/>
    <property type="evidence" value="ECO:0007669"/>
    <property type="project" value="TreeGrafter"/>
</dbReference>
<comment type="similarity">
    <text evidence="1 2">Belongs to the DTD family.</text>
</comment>
<keyword evidence="2" id="KW-0694">RNA-binding</keyword>
<sequence length="150" mass="17212">MRAVVQRVKKAHVNVEGKTVGKINKGILVFLGVGQNDTEKDIEWLADKILNLRIFEDENYKMNLSLLDIKGEILVVSQFTLYGDCRKGRRPSYSNAAKPEKGKEFYENFIQFIEKKYHLNVEKGVFQAEMEVNLINDGPVTLLLDSEKTF</sequence>
<keyword evidence="2" id="KW-0963">Cytoplasm</keyword>
<keyword evidence="2" id="KW-0820">tRNA-binding</keyword>
<gene>
    <name evidence="2" type="primary">dtd</name>
    <name evidence="3" type="ORF">SAMN02745164_01725</name>
</gene>
<evidence type="ECO:0000256" key="1">
    <source>
        <dbReference type="ARBA" id="ARBA00009673"/>
    </source>
</evidence>
<feature type="short sequence motif" description="Gly-cisPro motif, important for rejection of L-amino acids" evidence="2">
    <location>
        <begin position="138"/>
        <end position="139"/>
    </location>
</feature>
<comment type="subcellular location">
    <subcellularLocation>
        <location evidence="2">Cytoplasm</location>
    </subcellularLocation>
</comment>
<dbReference type="HAMAP" id="MF_00518">
    <property type="entry name" value="Deacylase_Dtd"/>
    <property type="match status" value="1"/>
</dbReference>
<comment type="catalytic activity">
    <reaction evidence="2">
        <text>glycyl-tRNA(Ala) + H2O = tRNA(Ala) + glycine + H(+)</text>
        <dbReference type="Rhea" id="RHEA:53744"/>
        <dbReference type="Rhea" id="RHEA-COMP:9657"/>
        <dbReference type="Rhea" id="RHEA-COMP:13640"/>
        <dbReference type="ChEBI" id="CHEBI:15377"/>
        <dbReference type="ChEBI" id="CHEBI:15378"/>
        <dbReference type="ChEBI" id="CHEBI:57305"/>
        <dbReference type="ChEBI" id="CHEBI:78442"/>
        <dbReference type="ChEBI" id="CHEBI:78522"/>
    </reaction>
</comment>
<dbReference type="PANTHER" id="PTHR10472:SF5">
    <property type="entry name" value="D-AMINOACYL-TRNA DEACYLASE 1"/>
    <property type="match status" value="1"/>
</dbReference>
<dbReference type="NCBIfam" id="TIGR00256">
    <property type="entry name" value="D-aminoacyl-tRNA deacylase"/>
    <property type="match status" value="1"/>
</dbReference>
<dbReference type="EC" id="3.1.1.96" evidence="2"/>
<dbReference type="InterPro" id="IPR023509">
    <property type="entry name" value="DTD-like_sf"/>
</dbReference>
<dbReference type="OrthoDB" id="9801395at2"/>
<dbReference type="Gene3D" id="3.50.80.10">
    <property type="entry name" value="D-tyrosyl-tRNA(Tyr) deacylase"/>
    <property type="match status" value="1"/>
</dbReference>
<name>A0A1M4YNA7_MARH1</name>
<dbReference type="GO" id="GO:0005737">
    <property type="term" value="C:cytoplasm"/>
    <property type="evidence" value="ECO:0007669"/>
    <property type="project" value="UniProtKB-SubCell"/>
</dbReference>
<dbReference type="Proteomes" id="UP000184334">
    <property type="component" value="Unassembled WGS sequence"/>
</dbReference>
<dbReference type="EC" id="3.1.1.-" evidence="2"/>
<dbReference type="RefSeq" id="WP_072865431.1">
    <property type="nucleotide sequence ID" value="NZ_FQUI01000032.1"/>
</dbReference>
<keyword evidence="2" id="KW-0378">Hydrolase</keyword>
<dbReference type="AlphaFoldDB" id="A0A1M4YNA7"/>
<organism evidence="3 4">
    <name type="scientific">Marinitoga hydrogenitolerans (strain DSM 16785 / JCM 12826 / AT1271)</name>
    <dbReference type="NCBI Taxonomy" id="1122195"/>
    <lineage>
        <taxon>Bacteria</taxon>
        <taxon>Thermotogati</taxon>
        <taxon>Thermotogota</taxon>
        <taxon>Thermotogae</taxon>
        <taxon>Petrotogales</taxon>
        <taxon>Petrotogaceae</taxon>
        <taxon>Marinitoga</taxon>
    </lineage>
</organism>
<protein>
    <recommendedName>
        <fullName evidence="2">D-aminoacyl-tRNA deacylase</fullName>
        <shortName evidence="2">DTD</shortName>
        <ecNumber evidence="2">3.1.1.96</ecNumber>
    </recommendedName>
    <alternativeName>
        <fullName evidence="2">Gly-tRNA(Ala) deacylase</fullName>
        <ecNumber evidence="2">3.1.1.-</ecNumber>
    </alternativeName>
</protein>
<dbReference type="SUPFAM" id="SSF69500">
    <property type="entry name" value="DTD-like"/>
    <property type="match status" value="1"/>
</dbReference>
<comment type="domain">
    <text evidence="2">A Gly-cisPro motif from one monomer fits into the active site of the other monomer to allow specific chiral rejection of L-amino acids.</text>
</comment>
<comment type="caution">
    <text evidence="3">The sequence shown here is derived from an EMBL/GenBank/DDBJ whole genome shotgun (WGS) entry which is preliminary data.</text>
</comment>
<proteinExistence type="inferred from homology"/>
<comment type="subunit">
    <text evidence="2">Homodimer.</text>
</comment>
<dbReference type="GO" id="GO:0019478">
    <property type="term" value="P:D-amino acid catabolic process"/>
    <property type="evidence" value="ECO:0007669"/>
    <property type="project" value="UniProtKB-UniRule"/>
</dbReference>
<dbReference type="PANTHER" id="PTHR10472">
    <property type="entry name" value="D-TYROSYL-TRNA TYR DEACYLASE"/>
    <property type="match status" value="1"/>
</dbReference>
<dbReference type="Pfam" id="PF02580">
    <property type="entry name" value="Tyr_Deacylase"/>
    <property type="match status" value="1"/>
</dbReference>
<dbReference type="FunFam" id="3.50.80.10:FF:000001">
    <property type="entry name" value="D-aminoacyl-tRNA deacylase"/>
    <property type="match status" value="1"/>
</dbReference>
<reference evidence="3" key="1">
    <citation type="submission" date="2016-11" db="EMBL/GenBank/DDBJ databases">
        <authorList>
            <person name="Varghese N."/>
            <person name="Submissions S."/>
        </authorList>
    </citation>
    <scope>NUCLEOTIDE SEQUENCE [LARGE SCALE GENOMIC DNA]</scope>
    <source>
        <strain evidence="3">DSM 16785</strain>
    </source>
</reference>
<dbReference type="GO" id="GO:0106026">
    <property type="term" value="F:Gly-tRNA(Ala) deacylase activity"/>
    <property type="evidence" value="ECO:0007669"/>
    <property type="project" value="UniProtKB-UniRule"/>
</dbReference>
<dbReference type="InterPro" id="IPR003732">
    <property type="entry name" value="Daa-tRNA_deacyls_DTD"/>
</dbReference>
<evidence type="ECO:0000313" key="3">
    <source>
        <dbReference type="EMBL" id="SHF07295.1"/>
    </source>
</evidence>